<dbReference type="GeneID" id="33556717"/>
<name>A0A1Y1USY2_9TREE</name>
<keyword evidence="1" id="KW-0067">ATP-binding</keyword>
<dbReference type="Gene3D" id="3.30.470.20">
    <property type="entry name" value="ATP-grasp fold, B domain"/>
    <property type="match status" value="1"/>
</dbReference>
<feature type="domain" description="ATP-grasp" evidence="4">
    <location>
        <begin position="225"/>
        <end position="431"/>
    </location>
</feature>
<evidence type="ECO:0000256" key="2">
    <source>
        <dbReference type="SAM" id="MobiDB-lite"/>
    </source>
</evidence>
<dbReference type="OrthoDB" id="186626at2759"/>
<dbReference type="EMBL" id="NBSH01000002">
    <property type="protein sequence ID" value="ORX40315.1"/>
    <property type="molecule type" value="Genomic_DNA"/>
</dbReference>
<evidence type="ECO:0000313" key="6">
    <source>
        <dbReference type="Proteomes" id="UP000193218"/>
    </source>
</evidence>
<keyword evidence="3" id="KW-0812">Transmembrane</keyword>
<organism evidence="5 6">
    <name type="scientific">Kockovaella imperatae</name>
    <dbReference type="NCBI Taxonomy" id="4999"/>
    <lineage>
        <taxon>Eukaryota</taxon>
        <taxon>Fungi</taxon>
        <taxon>Dikarya</taxon>
        <taxon>Basidiomycota</taxon>
        <taxon>Agaricomycotina</taxon>
        <taxon>Tremellomycetes</taxon>
        <taxon>Tremellales</taxon>
        <taxon>Cuniculitremaceae</taxon>
        <taxon>Kockovaella</taxon>
    </lineage>
</organism>
<comment type="caution">
    <text evidence="5">The sequence shown here is derived from an EMBL/GenBank/DDBJ whole genome shotgun (WGS) entry which is preliminary data.</text>
</comment>
<feature type="region of interest" description="Disordered" evidence="2">
    <location>
        <begin position="1"/>
        <end position="23"/>
    </location>
</feature>
<keyword evidence="6" id="KW-1185">Reference proteome</keyword>
<evidence type="ECO:0000259" key="4">
    <source>
        <dbReference type="PROSITE" id="PS50975"/>
    </source>
</evidence>
<dbReference type="InParanoid" id="A0A1Y1USY2"/>
<accession>A0A1Y1USY2</accession>
<gene>
    <name evidence="5" type="ORF">BD324DRAFT_617281</name>
</gene>
<keyword evidence="3" id="KW-1133">Transmembrane helix</keyword>
<dbReference type="GO" id="GO:0046872">
    <property type="term" value="F:metal ion binding"/>
    <property type="evidence" value="ECO:0007669"/>
    <property type="project" value="InterPro"/>
</dbReference>
<feature type="transmembrane region" description="Helical" evidence="3">
    <location>
        <begin position="62"/>
        <end position="84"/>
    </location>
</feature>
<evidence type="ECO:0000256" key="1">
    <source>
        <dbReference type="PROSITE-ProRule" id="PRU00409"/>
    </source>
</evidence>
<dbReference type="GO" id="GO:0005524">
    <property type="term" value="F:ATP binding"/>
    <property type="evidence" value="ECO:0007669"/>
    <property type="project" value="UniProtKB-UniRule"/>
</dbReference>
<proteinExistence type="predicted"/>
<sequence length="536" mass="60526">MSHCVTAAMSTQPRQIGSKAESKRDLEIRQIRLSRQSLPQHISRTTMPRQAPTRAQSFVTGVVVPLLSLCLLPVSILAVAVCLLRDRLTPRLKQTPKTQRCVIISGGRMSKGLHLARAFKRAGWKVIGVEETGWGELCPMRFSKAVDSFHLVRSPTTSFEQHKAAICAIASSHRASLFIPVSGVASSVQDAMLAEALKEHTKGVCETFIQDQETMEDLHDKDRFISLLVRLGIPTPAGTKVTDVDQAIAFFRGQTDQEPRFIIKCLGLDENRGDMTLYPLARDDEKLTRTRLALESLTTRITKRDPYVLQEFITGQEWCTHASVIDGQITSFVTCPSNDMLMTYEDATTEVIGQRAELWTRALLAKLKDGLTASGKKRRLTGHFSFDFIHSTKDDEMYPLECNARVHTAIILLPLDDIAGRYDHAAVGTLRPRPRSLPRSWIYNDLIMRYLPRIIPDSSVLSLIHPSLPACLPRDNGPRPFENPLRLRVDPSLVADDPIPFLVLWHLWWPSILLKWWWQGRRWTRLNVSTGRIFEA</sequence>
<dbReference type="Proteomes" id="UP000193218">
    <property type="component" value="Unassembled WGS sequence"/>
</dbReference>
<dbReference type="SUPFAM" id="SSF56059">
    <property type="entry name" value="Glutathione synthetase ATP-binding domain-like"/>
    <property type="match status" value="1"/>
</dbReference>
<evidence type="ECO:0000256" key="3">
    <source>
        <dbReference type="SAM" id="Phobius"/>
    </source>
</evidence>
<dbReference type="PROSITE" id="PS50975">
    <property type="entry name" value="ATP_GRASP"/>
    <property type="match status" value="1"/>
</dbReference>
<dbReference type="STRING" id="4999.A0A1Y1USY2"/>
<reference evidence="5 6" key="1">
    <citation type="submission" date="2017-03" db="EMBL/GenBank/DDBJ databases">
        <title>Widespread Adenine N6-methylation of Active Genes in Fungi.</title>
        <authorList>
            <consortium name="DOE Joint Genome Institute"/>
            <person name="Mondo S.J."/>
            <person name="Dannebaum R.O."/>
            <person name="Kuo R.C."/>
            <person name="Louie K.B."/>
            <person name="Bewick A.J."/>
            <person name="Labutti K."/>
            <person name="Haridas S."/>
            <person name="Kuo A."/>
            <person name="Salamov A."/>
            <person name="Ahrendt S.R."/>
            <person name="Lau R."/>
            <person name="Bowen B.P."/>
            <person name="Lipzen A."/>
            <person name="Sullivan W."/>
            <person name="Andreopoulos W.B."/>
            <person name="Clum A."/>
            <person name="Lindquist E."/>
            <person name="Daum C."/>
            <person name="Northen T.R."/>
            <person name="Ramamoorthy G."/>
            <person name="Schmitz R.J."/>
            <person name="Gryganskyi A."/>
            <person name="Culley D."/>
            <person name="Magnuson J."/>
            <person name="James T.Y."/>
            <person name="O'Malley M.A."/>
            <person name="Stajich J.E."/>
            <person name="Spatafora J.W."/>
            <person name="Visel A."/>
            <person name="Grigoriev I.V."/>
        </authorList>
    </citation>
    <scope>NUCLEOTIDE SEQUENCE [LARGE SCALE GENOMIC DNA]</scope>
    <source>
        <strain evidence="5 6">NRRL Y-17943</strain>
    </source>
</reference>
<evidence type="ECO:0000313" key="5">
    <source>
        <dbReference type="EMBL" id="ORX40315.1"/>
    </source>
</evidence>
<keyword evidence="1" id="KW-0547">Nucleotide-binding</keyword>
<protein>
    <recommendedName>
        <fullName evidence="4">ATP-grasp domain-containing protein</fullName>
    </recommendedName>
</protein>
<keyword evidence="3" id="KW-0472">Membrane</keyword>
<dbReference type="RefSeq" id="XP_021874100.1">
    <property type="nucleotide sequence ID" value="XM_022014909.1"/>
</dbReference>
<dbReference type="InterPro" id="IPR011761">
    <property type="entry name" value="ATP-grasp"/>
</dbReference>
<dbReference type="AlphaFoldDB" id="A0A1Y1USY2"/>